<protein>
    <recommendedName>
        <fullName evidence="4">MHC class I antigen</fullName>
    </recommendedName>
</protein>
<comment type="caution">
    <text evidence="2">The sequence shown here is derived from an EMBL/GenBank/DDBJ whole genome shotgun (WGS) entry which is preliminary data.</text>
</comment>
<evidence type="ECO:0000313" key="3">
    <source>
        <dbReference type="Proteomes" id="UP001476798"/>
    </source>
</evidence>
<dbReference type="Gene3D" id="3.40.50.300">
    <property type="entry name" value="P-loop containing nucleotide triphosphate hydrolases"/>
    <property type="match status" value="1"/>
</dbReference>
<gene>
    <name evidence="2" type="ORF">GOODEAATRI_029104</name>
</gene>
<organism evidence="2 3">
    <name type="scientific">Goodea atripinnis</name>
    <dbReference type="NCBI Taxonomy" id="208336"/>
    <lineage>
        <taxon>Eukaryota</taxon>
        <taxon>Metazoa</taxon>
        <taxon>Chordata</taxon>
        <taxon>Craniata</taxon>
        <taxon>Vertebrata</taxon>
        <taxon>Euteleostomi</taxon>
        <taxon>Actinopterygii</taxon>
        <taxon>Neopterygii</taxon>
        <taxon>Teleostei</taxon>
        <taxon>Neoteleostei</taxon>
        <taxon>Acanthomorphata</taxon>
        <taxon>Ovalentaria</taxon>
        <taxon>Atherinomorphae</taxon>
        <taxon>Cyprinodontiformes</taxon>
        <taxon>Goodeidae</taxon>
        <taxon>Goodea</taxon>
    </lineage>
</organism>
<evidence type="ECO:0000256" key="1">
    <source>
        <dbReference type="SAM" id="MobiDB-lite"/>
    </source>
</evidence>
<proteinExistence type="predicted"/>
<dbReference type="InterPro" id="IPR027417">
    <property type="entry name" value="P-loop_NTPase"/>
</dbReference>
<feature type="region of interest" description="Disordered" evidence="1">
    <location>
        <begin position="1"/>
        <end position="20"/>
    </location>
</feature>
<dbReference type="EMBL" id="JAHRIO010074173">
    <property type="protein sequence ID" value="MEQ2183095.1"/>
    <property type="molecule type" value="Genomic_DNA"/>
</dbReference>
<reference evidence="2 3" key="1">
    <citation type="submission" date="2021-06" db="EMBL/GenBank/DDBJ databases">
        <authorList>
            <person name="Palmer J.M."/>
        </authorList>
    </citation>
    <scope>NUCLEOTIDE SEQUENCE [LARGE SCALE GENOMIC DNA]</scope>
    <source>
        <strain evidence="2 3">GA_2019</strain>
        <tissue evidence="2">Muscle</tissue>
    </source>
</reference>
<accession>A0ABV0PHZ2</accession>
<sequence length="101" mass="11101">GACKSGPAWPRHSTTKSSHHHFLSSDVYHQIFVRPDDDTITRRLEWGQGPSEEKLLAELQCYRCEVTGLRSAYQHVLKVINGDQPPADVYQQGGAPDGGGG</sequence>
<name>A0ABV0PHZ2_9TELE</name>
<evidence type="ECO:0000313" key="2">
    <source>
        <dbReference type="EMBL" id="MEQ2183095.1"/>
    </source>
</evidence>
<feature type="non-terminal residue" evidence="2">
    <location>
        <position position="1"/>
    </location>
</feature>
<dbReference type="Proteomes" id="UP001476798">
    <property type="component" value="Unassembled WGS sequence"/>
</dbReference>
<evidence type="ECO:0008006" key="4">
    <source>
        <dbReference type="Google" id="ProtNLM"/>
    </source>
</evidence>
<keyword evidence="3" id="KW-1185">Reference proteome</keyword>